<dbReference type="InterPro" id="IPR023780">
    <property type="entry name" value="Chromo_domain"/>
</dbReference>
<dbReference type="PROSITE" id="PS50013">
    <property type="entry name" value="CHROMO_2"/>
    <property type="match status" value="1"/>
</dbReference>
<evidence type="ECO:0000259" key="8">
    <source>
        <dbReference type="PROSITE" id="PS50013"/>
    </source>
</evidence>
<dbReference type="InterPro" id="IPR050951">
    <property type="entry name" value="Retrovirus_Pol_polyprotein"/>
</dbReference>
<gene>
    <name evidence="9" type="ORF">PC117_g23668</name>
</gene>
<evidence type="ECO:0000256" key="1">
    <source>
        <dbReference type="ARBA" id="ARBA00022679"/>
    </source>
</evidence>
<reference evidence="9" key="1">
    <citation type="submission" date="2018-10" db="EMBL/GenBank/DDBJ databases">
        <title>Effector identification in a new, highly contiguous assembly of the strawberry crown rot pathogen Phytophthora cactorum.</title>
        <authorList>
            <person name="Armitage A.D."/>
            <person name="Nellist C.F."/>
            <person name="Bates H."/>
            <person name="Vickerstaff R.J."/>
            <person name="Harrison R.J."/>
        </authorList>
    </citation>
    <scope>NUCLEOTIDE SEQUENCE</scope>
    <source>
        <strain evidence="9">4040</strain>
    </source>
</reference>
<dbReference type="GO" id="GO:0003964">
    <property type="term" value="F:RNA-directed DNA polymerase activity"/>
    <property type="evidence" value="ECO:0007669"/>
    <property type="project" value="UniProtKB-KW"/>
</dbReference>
<dbReference type="GO" id="GO:0016787">
    <property type="term" value="F:hydrolase activity"/>
    <property type="evidence" value="ECO:0007669"/>
    <property type="project" value="UniProtKB-KW"/>
</dbReference>
<sequence length="482" mass="54290">MLPDDSKPFDVVCSANDIPNGCVLMPFDDDEHEHVIRYQSRQLMAAERNYPVHDKELLAMQYALIKFRVYLLGEQSFAVYTDHASLLAAPGKNNILADALSRRPDCDPCEALGHQVADVDNDENEFAICIASGINLTFTTPTLPLGDEIAAAYDEDPIYADILKHLCSPSDATLGDLPRPTRNQIDRYQFDGDSLTCSIDRFNDPRVVVPNDADLRACIIHAFHDASIKGHLGRKKTYAALSRDFYWLHMYKCVRKWPSVQPADRSAVSDVILQRQSISRFERDALQIPVNKHNENADKHGRKNVNAFKRVGRLKRYHPTEILNQAQSTKIDQPSRRRHTGQSGCEQYHRKGLAPIVDSEGDTRWIVDHIVAHEYPPEVSVWRNSAARAVPAARRYRVRWLEYNPEDDTWEPHVNLLHGVPDVILKYEFSVSSGNEAVGRPADTTNETVDASNDDATVVREQICSQLLTAPARAATNTDVTS</sequence>
<dbReference type="EMBL" id="RCMK01001464">
    <property type="protein sequence ID" value="KAG2893831.1"/>
    <property type="molecule type" value="Genomic_DNA"/>
</dbReference>
<comment type="caution">
    <text evidence="9">The sequence shown here is derived from an EMBL/GenBank/DDBJ whole genome shotgun (WGS) entry which is preliminary data.</text>
</comment>
<dbReference type="SUPFAM" id="SSF56672">
    <property type="entry name" value="DNA/RNA polymerases"/>
    <property type="match status" value="1"/>
</dbReference>
<dbReference type="VEuPathDB" id="FungiDB:PC110_g16741"/>
<dbReference type="PANTHER" id="PTHR37984:SF5">
    <property type="entry name" value="PROTEIN NYNRIN-LIKE"/>
    <property type="match status" value="1"/>
</dbReference>
<keyword evidence="6" id="KW-0695">RNA-directed DNA polymerase</keyword>
<dbReference type="InterPro" id="IPR016197">
    <property type="entry name" value="Chromo-like_dom_sf"/>
</dbReference>
<dbReference type="Gene3D" id="2.40.50.40">
    <property type="match status" value="1"/>
</dbReference>
<evidence type="ECO:0000256" key="5">
    <source>
        <dbReference type="ARBA" id="ARBA00022801"/>
    </source>
</evidence>
<dbReference type="InterPro" id="IPR041373">
    <property type="entry name" value="RT_RNaseH"/>
</dbReference>
<dbReference type="Pfam" id="PF17921">
    <property type="entry name" value="Integrase_H2C2"/>
    <property type="match status" value="1"/>
</dbReference>
<dbReference type="InterPro" id="IPR000953">
    <property type="entry name" value="Chromo/chromo_shadow_dom"/>
</dbReference>
<dbReference type="Proteomes" id="UP000736787">
    <property type="component" value="Unassembled WGS sequence"/>
</dbReference>
<dbReference type="SUPFAM" id="SSF54160">
    <property type="entry name" value="Chromo domain-like"/>
    <property type="match status" value="1"/>
</dbReference>
<evidence type="ECO:0000256" key="6">
    <source>
        <dbReference type="ARBA" id="ARBA00022918"/>
    </source>
</evidence>
<dbReference type="Pfam" id="PF17917">
    <property type="entry name" value="RT_RNaseH"/>
    <property type="match status" value="1"/>
</dbReference>
<evidence type="ECO:0000313" key="10">
    <source>
        <dbReference type="Proteomes" id="UP000736787"/>
    </source>
</evidence>
<feature type="domain" description="Chromo" evidence="8">
    <location>
        <begin position="375"/>
        <end position="428"/>
    </location>
</feature>
<evidence type="ECO:0000256" key="3">
    <source>
        <dbReference type="ARBA" id="ARBA00022722"/>
    </source>
</evidence>
<dbReference type="SMART" id="SM00298">
    <property type="entry name" value="CHROMO"/>
    <property type="match status" value="1"/>
</dbReference>
<evidence type="ECO:0000256" key="7">
    <source>
        <dbReference type="SAM" id="MobiDB-lite"/>
    </source>
</evidence>
<proteinExistence type="predicted"/>
<name>A0A8T1B4U0_9STRA</name>
<dbReference type="PANTHER" id="PTHR37984">
    <property type="entry name" value="PROTEIN CBG26694"/>
    <property type="match status" value="1"/>
</dbReference>
<keyword evidence="5" id="KW-0378">Hydrolase</keyword>
<keyword evidence="1" id="KW-0808">Transferase</keyword>
<organism evidence="9 10">
    <name type="scientific">Phytophthora cactorum</name>
    <dbReference type="NCBI Taxonomy" id="29920"/>
    <lineage>
        <taxon>Eukaryota</taxon>
        <taxon>Sar</taxon>
        <taxon>Stramenopiles</taxon>
        <taxon>Oomycota</taxon>
        <taxon>Peronosporomycetes</taxon>
        <taxon>Peronosporales</taxon>
        <taxon>Peronosporaceae</taxon>
        <taxon>Phytophthora</taxon>
    </lineage>
</organism>
<keyword evidence="2" id="KW-0548">Nucleotidyltransferase</keyword>
<evidence type="ECO:0000313" key="9">
    <source>
        <dbReference type="EMBL" id="KAG2893831.1"/>
    </source>
</evidence>
<protein>
    <recommendedName>
        <fullName evidence="8">Chromo domain-containing protein</fullName>
    </recommendedName>
</protein>
<dbReference type="InterPro" id="IPR041588">
    <property type="entry name" value="Integrase_H2C2"/>
</dbReference>
<feature type="region of interest" description="Disordered" evidence="7">
    <location>
        <begin position="327"/>
        <end position="346"/>
    </location>
</feature>
<dbReference type="InterPro" id="IPR043502">
    <property type="entry name" value="DNA/RNA_pol_sf"/>
</dbReference>
<evidence type="ECO:0000256" key="4">
    <source>
        <dbReference type="ARBA" id="ARBA00022759"/>
    </source>
</evidence>
<dbReference type="AlphaFoldDB" id="A0A8T1B4U0"/>
<evidence type="ECO:0000256" key="2">
    <source>
        <dbReference type="ARBA" id="ARBA00022695"/>
    </source>
</evidence>
<dbReference type="Gene3D" id="1.10.340.70">
    <property type="match status" value="1"/>
</dbReference>
<dbReference type="Pfam" id="PF00385">
    <property type="entry name" value="Chromo"/>
    <property type="match status" value="1"/>
</dbReference>
<dbReference type="CDD" id="cd09274">
    <property type="entry name" value="RNase_HI_RT_Ty3"/>
    <property type="match status" value="1"/>
</dbReference>
<dbReference type="GO" id="GO:0004519">
    <property type="term" value="F:endonuclease activity"/>
    <property type="evidence" value="ECO:0007669"/>
    <property type="project" value="UniProtKB-KW"/>
</dbReference>
<keyword evidence="4" id="KW-0255">Endonuclease</keyword>
<dbReference type="CDD" id="cd00024">
    <property type="entry name" value="CD_CSD"/>
    <property type="match status" value="1"/>
</dbReference>
<accession>A0A8T1B4U0</accession>
<keyword evidence="3" id="KW-0540">Nuclease</keyword>